<dbReference type="STRING" id="521003.COLINT_03220"/>
<dbReference type="EMBL" id="ABXH02000030">
    <property type="protein sequence ID" value="EEP43973.1"/>
    <property type="molecule type" value="Genomic_DNA"/>
</dbReference>
<name>C4FAX3_9ACTN</name>
<evidence type="ECO:0000313" key="2">
    <source>
        <dbReference type="Proteomes" id="UP000003295"/>
    </source>
</evidence>
<comment type="caution">
    <text evidence="1">The sequence shown here is derived from an EMBL/GenBank/DDBJ whole genome shotgun (WGS) entry which is preliminary data.</text>
</comment>
<dbReference type="HOGENOM" id="CLU_3287994_0_0_11"/>
<dbReference type="AlphaFoldDB" id="C4FAX3"/>
<organism evidence="1 2">
    <name type="scientific">Collinsella intestinalis DSM 13280</name>
    <dbReference type="NCBI Taxonomy" id="521003"/>
    <lineage>
        <taxon>Bacteria</taxon>
        <taxon>Bacillati</taxon>
        <taxon>Actinomycetota</taxon>
        <taxon>Coriobacteriia</taxon>
        <taxon>Coriobacteriales</taxon>
        <taxon>Coriobacteriaceae</taxon>
        <taxon>Collinsella</taxon>
    </lineage>
</organism>
<sequence length="40" mass="4504">MQLVSLRFIHIAPWGAAAFEARRTLFSFRSPTNPRRSAGS</sequence>
<protein>
    <submittedName>
        <fullName evidence="1">Uncharacterized protein</fullName>
    </submittedName>
</protein>
<evidence type="ECO:0000313" key="1">
    <source>
        <dbReference type="EMBL" id="EEP43973.1"/>
    </source>
</evidence>
<reference evidence="1 2" key="1">
    <citation type="submission" date="2009-04" db="EMBL/GenBank/DDBJ databases">
        <authorList>
            <person name="Weinstock G."/>
            <person name="Sodergren E."/>
            <person name="Clifton S."/>
            <person name="Fulton L."/>
            <person name="Fulton B."/>
            <person name="Courtney L."/>
            <person name="Fronick C."/>
            <person name="Harrison M."/>
            <person name="Strong C."/>
            <person name="Farmer C."/>
            <person name="Delahaunty K."/>
            <person name="Markovic C."/>
            <person name="Hall O."/>
            <person name="Minx P."/>
            <person name="Tomlinson C."/>
            <person name="Mitreva M."/>
            <person name="Nelson J."/>
            <person name="Hou S."/>
            <person name="Wollam A."/>
            <person name="Pepin K.H."/>
            <person name="Johnson M."/>
            <person name="Bhonagiri V."/>
            <person name="Nash W.E."/>
            <person name="Warren W."/>
            <person name="Chinwalla A."/>
            <person name="Mardis E.R."/>
            <person name="Wilson R.K."/>
        </authorList>
    </citation>
    <scope>NUCLEOTIDE SEQUENCE [LARGE SCALE GENOMIC DNA]</scope>
    <source>
        <strain evidence="1 2">DSM 13280</strain>
    </source>
</reference>
<proteinExistence type="predicted"/>
<dbReference type="Proteomes" id="UP000003295">
    <property type="component" value="Unassembled WGS sequence"/>
</dbReference>
<accession>C4FAX3</accession>
<gene>
    <name evidence="1" type="ORF">COLINT_03220</name>
</gene>